<dbReference type="InterPro" id="IPR024623">
    <property type="entry name" value="YtxH"/>
</dbReference>
<evidence type="ECO:0000313" key="3">
    <source>
        <dbReference type="EMBL" id="AMP98126.1"/>
    </source>
</evidence>
<protein>
    <recommendedName>
        <fullName evidence="5">YtxH-like protein</fullName>
    </recommendedName>
</protein>
<dbReference type="Proteomes" id="UP000071561">
    <property type="component" value="Chromosome"/>
</dbReference>
<evidence type="ECO:0008006" key="5">
    <source>
        <dbReference type="Google" id="ProtNLM"/>
    </source>
</evidence>
<gene>
    <name evidence="3" type="ORF">AY601_1202</name>
</gene>
<dbReference type="OrthoDB" id="771819at2"/>
<dbReference type="RefSeq" id="WP_068397850.1">
    <property type="nucleotide sequence ID" value="NZ_CP014504.1"/>
</dbReference>
<dbReference type="AlphaFoldDB" id="A0A127V9U6"/>
<dbReference type="EMBL" id="CP014504">
    <property type="protein sequence ID" value="AMP98126.1"/>
    <property type="molecule type" value="Genomic_DNA"/>
</dbReference>
<evidence type="ECO:0000256" key="2">
    <source>
        <dbReference type="SAM" id="Phobius"/>
    </source>
</evidence>
<keyword evidence="2" id="KW-0472">Membrane</keyword>
<feature type="region of interest" description="Disordered" evidence="1">
    <location>
        <begin position="53"/>
        <end position="115"/>
    </location>
</feature>
<evidence type="ECO:0000313" key="4">
    <source>
        <dbReference type="Proteomes" id="UP000071561"/>
    </source>
</evidence>
<keyword evidence="2" id="KW-1133">Transmembrane helix</keyword>
<keyword evidence="4" id="KW-1185">Reference proteome</keyword>
<reference evidence="3 4" key="1">
    <citation type="submission" date="2016-03" db="EMBL/GenBank/DDBJ databases">
        <title>Complete genome sequence of Pedobacter cryoconitis PAMC 27485.</title>
        <authorList>
            <person name="Lee J."/>
            <person name="Kim O.-S."/>
        </authorList>
    </citation>
    <scope>NUCLEOTIDE SEQUENCE [LARGE SCALE GENOMIC DNA]</scope>
    <source>
        <strain evidence="3 4">PAMC 27485</strain>
    </source>
</reference>
<name>A0A127V9U6_9SPHI</name>
<keyword evidence="2" id="KW-0812">Transmembrane</keyword>
<proteinExistence type="predicted"/>
<dbReference type="KEGG" id="pcm:AY601_1202"/>
<sequence>MNYRKLIKGVIYGQKDNNLTAFALLAGLAAGAAIAVLLAPRSGRESRLLLAKTFNPSKEQGHHQELKDQLLDDLRETNREHADQLQGPENKRKDTTKIRVPSAGTTAWKKQAVKE</sequence>
<dbReference type="PATRIC" id="fig|188932.3.peg.1243"/>
<accession>A0A127V9U6</accession>
<feature type="compositionally biased region" description="Basic and acidic residues" evidence="1">
    <location>
        <begin position="59"/>
        <end position="97"/>
    </location>
</feature>
<organism evidence="3 4">
    <name type="scientific">Pedobacter cryoconitis</name>
    <dbReference type="NCBI Taxonomy" id="188932"/>
    <lineage>
        <taxon>Bacteria</taxon>
        <taxon>Pseudomonadati</taxon>
        <taxon>Bacteroidota</taxon>
        <taxon>Sphingobacteriia</taxon>
        <taxon>Sphingobacteriales</taxon>
        <taxon>Sphingobacteriaceae</taxon>
        <taxon>Pedobacter</taxon>
    </lineage>
</organism>
<evidence type="ECO:0000256" key="1">
    <source>
        <dbReference type="SAM" id="MobiDB-lite"/>
    </source>
</evidence>
<feature type="transmembrane region" description="Helical" evidence="2">
    <location>
        <begin position="20"/>
        <end position="39"/>
    </location>
</feature>
<dbReference type="Pfam" id="PF12732">
    <property type="entry name" value="YtxH"/>
    <property type="match status" value="1"/>
</dbReference>